<reference evidence="2 3" key="1">
    <citation type="journal article" date="2019" name="Commun. Biol.">
        <title>The bagworm genome reveals a unique fibroin gene that provides high tensile strength.</title>
        <authorList>
            <person name="Kono N."/>
            <person name="Nakamura H."/>
            <person name="Ohtoshi R."/>
            <person name="Tomita M."/>
            <person name="Numata K."/>
            <person name="Arakawa K."/>
        </authorList>
    </citation>
    <scope>NUCLEOTIDE SEQUENCE [LARGE SCALE GENOMIC DNA]</scope>
</reference>
<dbReference type="Pfam" id="PF25298">
    <property type="entry name" value="Baculo_FP_2nd"/>
    <property type="match status" value="1"/>
</dbReference>
<gene>
    <name evidence="2" type="ORF">EVAR_85817_1</name>
</gene>
<evidence type="ECO:0000259" key="1">
    <source>
        <dbReference type="Pfam" id="PF25298"/>
    </source>
</evidence>
<protein>
    <recommendedName>
        <fullName evidence="1">FP protein C-terminal domain-containing protein</fullName>
    </recommendedName>
</protein>
<dbReference type="Proteomes" id="UP000299102">
    <property type="component" value="Unassembled WGS sequence"/>
</dbReference>
<keyword evidence="3" id="KW-1185">Reference proteome</keyword>
<feature type="domain" description="FP protein C-terminal" evidence="1">
    <location>
        <begin position="67"/>
        <end position="118"/>
    </location>
</feature>
<accession>A0A4C1UQ99</accession>
<dbReference type="OrthoDB" id="7490514at2759"/>
<comment type="caution">
    <text evidence="2">The sequence shown here is derived from an EMBL/GenBank/DDBJ whole genome shotgun (WGS) entry which is preliminary data.</text>
</comment>
<name>A0A4C1UQ99_EUMVA</name>
<evidence type="ECO:0000313" key="3">
    <source>
        <dbReference type="Proteomes" id="UP000299102"/>
    </source>
</evidence>
<dbReference type="AlphaFoldDB" id="A0A4C1UQ99"/>
<sequence>MSGTSSVWTKHTDLRDSERPRPLVLRLARRVHRDRLLAAARVRRSTTTAGLALSFDERRLYLNERLTRLNRQVFYTAHRDSLNANWKYVRTRDGKIYARKEHGTPRYRLRAEIKIEQIFGRK</sequence>
<organism evidence="2 3">
    <name type="scientific">Eumeta variegata</name>
    <name type="common">Bagworm moth</name>
    <name type="synonym">Eumeta japonica</name>
    <dbReference type="NCBI Taxonomy" id="151549"/>
    <lineage>
        <taxon>Eukaryota</taxon>
        <taxon>Metazoa</taxon>
        <taxon>Ecdysozoa</taxon>
        <taxon>Arthropoda</taxon>
        <taxon>Hexapoda</taxon>
        <taxon>Insecta</taxon>
        <taxon>Pterygota</taxon>
        <taxon>Neoptera</taxon>
        <taxon>Endopterygota</taxon>
        <taxon>Lepidoptera</taxon>
        <taxon>Glossata</taxon>
        <taxon>Ditrysia</taxon>
        <taxon>Tineoidea</taxon>
        <taxon>Psychidae</taxon>
        <taxon>Oiketicinae</taxon>
        <taxon>Eumeta</taxon>
    </lineage>
</organism>
<evidence type="ECO:0000313" key="2">
    <source>
        <dbReference type="EMBL" id="GBP28618.1"/>
    </source>
</evidence>
<proteinExistence type="predicted"/>
<dbReference type="InterPro" id="IPR057251">
    <property type="entry name" value="FP_C"/>
</dbReference>
<dbReference type="EMBL" id="BGZK01000209">
    <property type="protein sequence ID" value="GBP28618.1"/>
    <property type="molecule type" value="Genomic_DNA"/>
</dbReference>